<keyword evidence="2 4" id="KW-0479">Metal-binding</keyword>
<accession>A0A5Q0TGJ5</accession>
<keyword evidence="7" id="KW-1185">Reference proteome</keyword>
<dbReference type="EMBL" id="CP045699">
    <property type="protein sequence ID" value="QGA66020.1"/>
    <property type="molecule type" value="Genomic_DNA"/>
</dbReference>
<reference evidence="6 7" key="1">
    <citation type="submission" date="2019-10" db="EMBL/GenBank/DDBJ databases">
        <title>Vibrio sp. nov., isolated from Coralline algae surface.</title>
        <authorList>
            <person name="Geng Y."/>
            <person name="Zhang X."/>
        </authorList>
    </citation>
    <scope>NUCLEOTIDE SEQUENCE [LARGE SCALE GENOMIC DNA]</scope>
    <source>
        <strain evidence="6 7">SM1977</strain>
    </source>
</reference>
<evidence type="ECO:0000256" key="1">
    <source>
        <dbReference type="ARBA" id="ARBA00022617"/>
    </source>
</evidence>
<dbReference type="GO" id="GO:0020037">
    <property type="term" value="F:heme binding"/>
    <property type="evidence" value="ECO:0007669"/>
    <property type="project" value="InterPro"/>
</dbReference>
<dbReference type="Pfam" id="PF06537">
    <property type="entry name" value="DHOR"/>
    <property type="match status" value="1"/>
</dbReference>
<organism evidence="6 7">
    <name type="scientific">Vibrio algicola</name>
    <dbReference type="NCBI Taxonomy" id="2662262"/>
    <lineage>
        <taxon>Bacteria</taxon>
        <taxon>Pseudomonadati</taxon>
        <taxon>Pseudomonadota</taxon>
        <taxon>Gammaproteobacteria</taxon>
        <taxon>Vibrionales</taxon>
        <taxon>Vibrionaceae</taxon>
        <taxon>Vibrio</taxon>
    </lineage>
</organism>
<evidence type="ECO:0000256" key="2">
    <source>
        <dbReference type="ARBA" id="ARBA00022723"/>
    </source>
</evidence>
<dbReference type="PROSITE" id="PS51007">
    <property type="entry name" value="CYTC"/>
    <property type="match status" value="1"/>
</dbReference>
<dbReference type="InterPro" id="IPR010538">
    <property type="entry name" value="DHOR"/>
</dbReference>
<dbReference type="FunFam" id="1.10.760.10:FF:000010">
    <property type="entry name" value="Predicted thiol oxidoreductase"/>
    <property type="match status" value="1"/>
</dbReference>
<keyword evidence="1 4" id="KW-0349">Heme</keyword>
<feature type="domain" description="Cytochrome c" evidence="5">
    <location>
        <begin position="352"/>
        <end position="484"/>
    </location>
</feature>
<dbReference type="PIRSF" id="PIRSF028099">
    <property type="entry name" value="DUF1111"/>
    <property type="match status" value="1"/>
</dbReference>
<dbReference type="GO" id="GO:0004130">
    <property type="term" value="F:cytochrome-c peroxidase activity"/>
    <property type="evidence" value="ECO:0007669"/>
    <property type="project" value="TreeGrafter"/>
</dbReference>
<dbReference type="Proteomes" id="UP000348942">
    <property type="component" value="Chromosome 1"/>
</dbReference>
<evidence type="ECO:0000256" key="3">
    <source>
        <dbReference type="ARBA" id="ARBA00023004"/>
    </source>
</evidence>
<evidence type="ECO:0000256" key="4">
    <source>
        <dbReference type="PROSITE-ProRule" id="PRU00433"/>
    </source>
</evidence>
<dbReference type="PANTHER" id="PTHR30600">
    <property type="entry name" value="CYTOCHROME C PEROXIDASE-RELATED"/>
    <property type="match status" value="1"/>
</dbReference>
<proteinExistence type="predicted"/>
<dbReference type="GO" id="GO:0046872">
    <property type="term" value="F:metal ion binding"/>
    <property type="evidence" value="ECO:0007669"/>
    <property type="project" value="UniProtKB-KW"/>
</dbReference>
<dbReference type="InterPro" id="IPR009056">
    <property type="entry name" value="Cyt_c-like_dom"/>
</dbReference>
<evidence type="ECO:0000313" key="6">
    <source>
        <dbReference type="EMBL" id="QGA66020.1"/>
    </source>
</evidence>
<name>A0A5Q0TGJ5_9VIBR</name>
<dbReference type="InterPro" id="IPR051395">
    <property type="entry name" value="Cytochrome_c_Peroxidase/MauG"/>
</dbReference>
<dbReference type="InterPro" id="IPR036909">
    <property type="entry name" value="Cyt_c-like_dom_sf"/>
</dbReference>
<dbReference type="RefSeq" id="WP_153448157.1">
    <property type="nucleotide sequence ID" value="NZ_CP045699.1"/>
</dbReference>
<evidence type="ECO:0000313" key="7">
    <source>
        <dbReference type="Proteomes" id="UP000348942"/>
    </source>
</evidence>
<keyword evidence="3 4" id="KW-0408">Iron</keyword>
<sequence>MPVTLISKPHKRTIFALIFALYLPSTALAYGIKSGGDTSTNKQGSNAFSMPANNLPLSKRLDFSVGNSFFRNPWVAAPATTDARDGLGPLFNTNGCQNCHIKDGRGHPPEEGEDQAVSMLVRLSIPALTAKQKQQLVISGVIPEPMYGDQLEDFAIPNAKPEGKIKIEYSKFNVRFSDGETIELRKPSIKLHDLNYGELHPDTMLSARIAPPMIGLGLLESISVETLQNIADQQQRDNKGISGKLNQVWDVQTKSTQVGRFGWKAGQPSAIQQDAGAFNGDLGLTSALFPHENCSPQQTICAEMPNGNRANNAAANEVNSTEDYEVSNKILKFVEFYSQHLAVPIRRNTTDPSVIRGQQLFENVGCASCHTPEIKTAQSDELPSLSNQTIHPYSDLLLHDMGEGLADNRPEFLATGSEWRTPPLWGIGYTEEVNGHSYFLHDGRARNLMEAVLWHGGEAQSAKEQVLNLSKADRDALTDFLNSL</sequence>
<evidence type="ECO:0000259" key="5">
    <source>
        <dbReference type="PROSITE" id="PS51007"/>
    </source>
</evidence>
<dbReference type="Gene3D" id="1.10.760.10">
    <property type="entry name" value="Cytochrome c-like domain"/>
    <property type="match status" value="1"/>
</dbReference>
<dbReference type="SUPFAM" id="SSF46626">
    <property type="entry name" value="Cytochrome c"/>
    <property type="match status" value="1"/>
</dbReference>
<protein>
    <submittedName>
        <fullName evidence="6">C-type cytochrome</fullName>
    </submittedName>
</protein>
<dbReference type="PANTHER" id="PTHR30600:SF4">
    <property type="entry name" value="CYTOCHROME C DOMAIN-CONTAINING PROTEIN"/>
    <property type="match status" value="1"/>
</dbReference>
<dbReference type="AlphaFoldDB" id="A0A5Q0TGJ5"/>
<gene>
    <name evidence="6" type="ORF">GFB47_05260</name>
</gene>
<dbReference type="GO" id="GO:0009055">
    <property type="term" value="F:electron transfer activity"/>
    <property type="evidence" value="ECO:0007669"/>
    <property type="project" value="InterPro"/>
</dbReference>